<accession>W5QU65</accession>
<keyword evidence="1" id="KW-0812">Transmembrane</keyword>
<proteinExistence type="predicted"/>
<dbReference type="RefSeq" id="YP_009002915.1">
    <property type="nucleotide sequence ID" value="NC_023501.1"/>
</dbReference>
<dbReference type="KEGG" id="vg:18480066"/>
<dbReference type="OrthoDB" id="28789at10239"/>
<feature type="transmembrane region" description="Helical" evidence="1">
    <location>
        <begin position="6"/>
        <end position="23"/>
    </location>
</feature>
<evidence type="ECO:0000313" key="2">
    <source>
        <dbReference type="EMBL" id="AGI12026.1"/>
    </source>
</evidence>
<keyword evidence="3" id="KW-1185">Reference proteome</keyword>
<name>W5QU65_9CAUD</name>
<sequence>MSAVGIICGLNIIATFACLAVLYGEFDYLETMSKVMIGLLAGVNILSFLVNMGWVQ</sequence>
<reference evidence="2 3" key="1">
    <citation type="journal article" date="2014" name="Arch. Virol.">
        <title>Characterization and genome analysis of the Bacillus cereus-infecting bacteriophages BPS10C and BPS13.</title>
        <authorList>
            <person name="Shin H."/>
            <person name="Lee J.H."/>
            <person name="Park J."/>
            <person name="Heu S."/>
            <person name="Ryu S."/>
        </authorList>
    </citation>
    <scope>NUCLEOTIDE SEQUENCE [LARGE SCALE GENOMIC DNA]</scope>
</reference>
<keyword evidence="1" id="KW-1133">Transmembrane helix</keyword>
<evidence type="ECO:0000256" key="1">
    <source>
        <dbReference type="SAM" id="Phobius"/>
    </source>
</evidence>
<protein>
    <submittedName>
        <fullName evidence="2">Uncharacterized protein</fullName>
    </submittedName>
</protein>
<organism evidence="2 3">
    <name type="scientific">Bacillus phage BPS10C</name>
    <dbReference type="NCBI Taxonomy" id="1277886"/>
    <lineage>
        <taxon>Viruses</taxon>
        <taxon>Duplodnaviria</taxon>
        <taxon>Heunggongvirae</taxon>
        <taxon>Uroviricota</taxon>
        <taxon>Caudoviricetes</taxon>
        <taxon>Herelleviridae</taxon>
        <taxon>Bastillevirinae</taxon>
        <taxon>Wphvirus</taxon>
        <taxon>Wphvirus BPS10C</taxon>
    </lineage>
</organism>
<feature type="transmembrane region" description="Helical" evidence="1">
    <location>
        <begin position="35"/>
        <end position="55"/>
    </location>
</feature>
<evidence type="ECO:0000313" key="3">
    <source>
        <dbReference type="Proteomes" id="UP000019162"/>
    </source>
</evidence>
<keyword evidence="1" id="KW-0472">Membrane</keyword>
<dbReference type="EMBL" id="KC430106">
    <property type="protein sequence ID" value="AGI12026.1"/>
    <property type="molecule type" value="Genomic_DNA"/>
</dbReference>
<gene>
    <name evidence="2" type="ORF">BPS10C_029</name>
</gene>
<dbReference type="GeneID" id="18480066"/>
<dbReference type="Proteomes" id="UP000019162">
    <property type="component" value="Segment"/>
</dbReference>